<dbReference type="AlphaFoldDB" id="A0A1L7LKS0"/>
<evidence type="ECO:0000313" key="2">
    <source>
        <dbReference type="Proteomes" id="UP000217758"/>
    </source>
</evidence>
<dbReference type="RefSeq" id="WP_128833567.1">
    <property type="nucleotide sequence ID" value="NZ_AP014612.1"/>
</dbReference>
<organism evidence="1 2">
    <name type="scientific">Streptococcus troglodytae</name>
    <dbReference type="NCBI Taxonomy" id="1111760"/>
    <lineage>
        <taxon>Bacteria</taxon>
        <taxon>Bacillati</taxon>
        <taxon>Bacillota</taxon>
        <taxon>Bacilli</taxon>
        <taxon>Lactobacillales</taxon>
        <taxon>Streptococcaceae</taxon>
        <taxon>Streptococcus</taxon>
    </lineage>
</organism>
<name>A0A1L7LKS0_9STRE</name>
<dbReference type="Gene3D" id="3.10.450.50">
    <property type="match status" value="1"/>
</dbReference>
<dbReference type="KEGG" id="strg:SRT_14570"/>
<dbReference type="Proteomes" id="UP000217758">
    <property type="component" value="Chromosome"/>
</dbReference>
<dbReference type="PANTHER" id="PTHR38436">
    <property type="entry name" value="POLYKETIDE CYCLASE SNOAL-LIKE DOMAIN"/>
    <property type="match status" value="1"/>
</dbReference>
<dbReference type="PANTHER" id="PTHR38436:SF1">
    <property type="entry name" value="ESTER CYCLASE"/>
    <property type="match status" value="1"/>
</dbReference>
<dbReference type="InterPro" id="IPR009959">
    <property type="entry name" value="Cyclase_SnoaL-like"/>
</dbReference>
<dbReference type="GO" id="GO:0030638">
    <property type="term" value="P:polyketide metabolic process"/>
    <property type="evidence" value="ECO:0007669"/>
    <property type="project" value="InterPro"/>
</dbReference>
<dbReference type="SUPFAM" id="SSF54427">
    <property type="entry name" value="NTF2-like"/>
    <property type="match status" value="1"/>
</dbReference>
<keyword evidence="2" id="KW-1185">Reference proteome</keyword>
<accession>A0A1L7LKS0</accession>
<sequence>MSLLDKNKETAIQFYKTAFEGNPRQAVKQYVGSEYRQHNPLVEDGTTGFIAYFENMATKYPDKSVNFVRSIAEGDLVALHTHQIWGEPDNKEYVTMDFFRFDDKGKIIEHWDSIQEVVTDTKSGRTMY</sequence>
<gene>
    <name evidence="1" type="ORF">SRT_14570</name>
</gene>
<dbReference type="Pfam" id="PF07366">
    <property type="entry name" value="SnoaL"/>
    <property type="match status" value="1"/>
</dbReference>
<reference evidence="1 2" key="1">
    <citation type="journal article" date="2016" name="Microbiol. Immunol.">
        <title>Complete genome sequence of Streptococcus troglodytae TKU31 isolated from the oral cavity of a chimpanzee (Pan troglodytes).</title>
        <authorList>
            <person name="Okamoto M."/>
            <person name="Naito M."/>
            <person name="Miyanohara M."/>
            <person name="Imai S."/>
            <person name="Nomura Y."/>
            <person name="Saito W."/>
            <person name="Momoi Y."/>
            <person name="Takada K."/>
            <person name="Miyabe-Nishiwaki T."/>
            <person name="Tomonaga M."/>
            <person name="Hanada N."/>
        </authorList>
    </citation>
    <scope>NUCLEOTIDE SEQUENCE [LARGE SCALE GENOMIC DNA]</scope>
    <source>
        <strain evidence="2">TKU 31</strain>
    </source>
</reference>
<dbReference type="EMBL" id="AP014612">
    <property type="protein sequence ID" value="BAQ24718.1"/>
    <property type="molecule type" value="Genomic_DNA"/>
</dbReference>
<evidence type="ECO:0000313" key="1">
    <source>
        <dbReference type="EMBL" id="BAQ24718.1"/>
    </source>
</evidence>
<proteinExistence type="predicted"/>
<dbReference type="InterPro" id="IPR032710">
    <property type="entry name" value="NTF2-like_dom_sf"/>
</dbReference>
<protein>
    <submittedName>
        <fullName evidence="1">SnoaL-like polyketide cyclase family protein</fullName>
    </submittedName>
</protein>